<dbReference type="PROSITE" id="PS51900">
    <property type="entry name" value="CB"/>
    <property type="match status" value="1"/>
</dbReference>
<keyword evidence="7" id="KW-1185">Reference proteome</keyword>
<accession>A0A839ZF15</accession>
<keyword evidence="2" id="KW-0229">DNA integration</keyword>
<dbReference type="InterPro" id="IPR010998">
    <property type="entry name" value="Integrase_recombinase_N"/>
</dbReference>
<feature type="domain" description="Core-binding (CB)" evidence="5">
    <location>
        <begin position="98"/>
        <end position="179"/>
    </location>
</feature>
<dbReference type="EMBL" id="JACICD010000009">
    <property type="protein sequence ID" value="MBB3773246.1"/>
    <property type="molecule type" value="Genomic_DNA"/>
</dbReference>
<dbReference type="Proteomes" id="UP000533469">
    <property type="component" value="Unassembled WGS sequence"/>
</dbReference>
<dbReference type="RefSeq" id="WP_343056282.1">
    <property type="nucleotide sequence ID" value="NZ_JACICD010000009.1"/>
</dbReference>
<evidence type="ECO:0000256" key="1">
    <source>
        <dbReference type="ARBA" id="ARBA00008857"/>
    </source>
</evidence>
<dbReference type="AlphaFoldDB" id="A0A839ZF15"/>
<dbReference type="Pfam" id="PF13356">
    <property type="entry name" value="Arm-DNA-bind_3"/>
    <property type="match status" value="1"/>
</dbReference>
<evidence type="ECO:0000313" key="7">
    <source>
        <dbReference type="Proteomes" id="UP000533469"/>
    </source>
</evidence>
<dbReference type="SUPFAM" id="SSF56349">
    <property type="entry name" value="DNA breaking-rejoining enzymes"/>
    <property type="match status" value="1"/>
</dbReference>
<dbReference type="InterPro" id="IPR053876">
    <property type="entry name" value="Phage_int_M"/>
</dbReference>
<evidence type="ECO:0000256" key="2">
    <source>
        <dbReference type="ARBA" id="ARBA00022908"/>
    </source>
</evidence>
<organism evidence="6 7">
    <name type="scientific">Ancylobacter tetraedralis</name>
    <dbReference type="NCBI Taxonomy" id="217068"/>
    <lineage>
        <taxon>Bacteria</taxon>
        <taxon>Pseudomonadati</taxon>
        <taxon>Pseudomonadota</taxon>
        <taxon>Alphaproteobacteria</taxon>
        <taxon>Hyphomicrobiales</taxon>
        <taxon>Xanthobacteraceae</taxon>
        <taxon>Ancylobacter</taxon>
    </lineage>
</organism>
<dbReference type="Gene3D" id="1.10.150.130">
    <property type="match status" value="1"/>
</dbReference>
<reference evidence="6 7" key="1">
    <citation type="submission" date="2020-08" db="EMBL/GenBank/DDBJ databases">
        <title>Genomic Encyclopedia of Type Strains, Phase IV (KMG-IV): sequencing the most valuable type-strain genomes for metagenomic binning, comparative biology and taxonomic classification.</title>
        <authorList>
            <person name="Goeker M."/>
        </authorList>
    </citation>
    <scope>NUCLEOTIDE SEQUENCE [LARGE SCALE GENOMIC DNA]</scope>
    <source>
        <strain evidence="6 7">DSM 5895</strain>
    </source>
</reference>
<dbReference type="PANTHER" id="PTHR30629">
    <property type="entry name" value="PROPHAGE INTEGRASE"/>
    <property type="match status" value="1"/>
</dbReference>
<dbReference type="InterPro" id="IPR025166">
    <property type="entry name" value="Integrase_DNA_bind_dom"/>
</dbReference>
<name>A0A839ZF15_9HYPH</name>
<dbReference type="InterPro" id="IPR050808">
    <property type="entry name" value="Phage_Integrase"/>
</dbReference>
<protein>
    <recommendedName>
        <fullName evidence="5">Core-binding (CB) domain-containing protein</fullName>
    </recommendedName>
</protein>
<dbReference type="Pfam" id="PF22022">
    <property type="entry name" value="Phage_int_M"/>
    <property type="match status" value="1"/>
</dbReference>
<dbReference type="InterPro" id="IPR038488">
    <property type="entry name" value="Integrase_DNA-bd_sf"/>
</dbReference>
<dbReference type="GO" id="GO:0003677">
    <property type="term" value="F:DNA binding"/>
    <property type="evidence" value="ECO:0007669"/>
    <property type="project" value="UniProtKB-UniRule"/>
</dbReference>
<dbReference type="InterPro" id="IPR011010">
    <property type="entry name" value="DNA_brk_join_enz"/>
</dbReference>
<evidence type="ECO:0000256" key="3">
    <source>
        <dbReference type="ARBA" id="ARBA00023125"/>
    </source>
</evidence>
<evidence type="ECO:0000259" key="5">
    <source>
        <dbReference type="PROSITE" id="PS51900"/>
    </source>
</evidence>
<dbReference type="PANTHER" id="PTHR30629:SF2">
    <property type="entry name" value="PROPHAGE INTEGRASE INTS-RELATED"/>
    <property type="match status" value="1"/>
</dbReference>
<comment type="similarity">
    <text evidence="1">Belongs to the 'phage' integrase family.</text>
</comment>
<proteinExistence type="inferred from homology"/>
<evidence type="ECO:0000256" key="4">
    <source>
        <dbReference type="PROSITE-ProRule" id="PRU01248"/>
    </source>
</evidence>
<dbReference type="InterPro" id="IPR044068">
    <property type="entry name" value="CB"/>
</dbReference>
<comment type="caution">
    <text evidence="6">The sequence shown here is derived from an EMBL/GenBank/DDBJ whole genome shotgun (WGS) entry which is preliminary data.</text>
</comment>
<dbReference type="Gene3D" id="3.30.160.390">
    <property type="entry name" value="Integrase, DNA-binding domain"/>
    <property type="match status" value="1"/>
</dbReference>
<gene>
    <name evidence="6" type="ORF">FHS55_003879</name>
</gene>
<sequence length="250" mass="27525">MALTEVAIRAAKAAAKPYKLADGGGLYLLVNPTGSRLWRLKYRVGRREKVLAIGPYPDVTLAKARERRTEARRQLADGFDPSALKKEARQKAKAAVTNTFRAIAEEHLAKLEREGLADITLNKRRWLLGFAYPKLGERDVATITAKELLEVLRAIEETGRHETARRMRAALGAVFRFAIATARAENDPTFALRDALTTPKVTHRAAVTTPKSLGALLRAIDGYEGQPASVAALRLLPLLFPRPGELRLAT</sequence>
<keyword evidence="3 4" id="KW-0238">DNA-binding</keyword>
<dbReference type="GO" id="GO:0015074">
    <property type="term" value="P:DNA integration"/>
    <property type="evidence" value="ECO:0007669"/>
    <property type="project" value="UniProtKB-KW"/>
</dbReference>
<evidence type="ECO:0000313" key="6">
    <source>
        <dbReference type="EMBL" id="MBB3773246.1"/>
    </source>
</evidence>